<dbReference type="AlphaFoldDB" id="A0A0A2TEA7"/>
<accession>A0A0A2TEA7</accession>
<name>A0A0A2TEA7_9BACI</name>
<proteinExistence type="predicted"/>
<dbReference type="Proteomes" id="UP000030147">
    <property type="component" value="Unassembled WGS sequence"/>
</dbReference>
<reference evidence="1 2" key="1">
    <citation type="journal article" date="2015" name="Stand. Genomic Sci.">
        <title>High quality draft genome sequence of the moderately halophilic bacterium Pontibacillus yanchengensis Y32(T) and comparison among Pontibacillus genomes.</title>
        <authorList>
            <person name="Huang J."/>
            <person name="Qiao Z.X."/>
            <person name="Tang J.W."/>
            <person name="Wang G."/>
        </authorList>
    </citation>
    <scope>NUCLEOTIDE SEQUENCE [LARGE SCALE GENOMIC DNA]</scope>
    <source>
        <strain evidence="1 2">Y32</strain>
    </source>
</reference>
<comment type="caution">
    <text evidence="1">The sequence shown here is derived from an EMBL/GenBank/DDBJ whole genome shotgun (WGS) entry which is preliminary data.</text>
</comment>
<sequence length="77" mass="9043">MFLLPKVLYMRIYETEPNGIFNDSQEKKRKRPLSDVQTAAHRMWVGSMLLHDAANLIELPLNPFEIKETRRAEAIRC</sequence>
<organism evidence="1 2">
    <name type="scientific">Pontibacillus yanchengensis Y32</name>
    <dbReference type="NCBI Taxonomy" id="1385514"/>
    <lineage>
        <taxon>Bacteria</taxon>
        <taxon>Bacillati</taxon>
        <taxon>Bacillota</taxon>
        <taxon>Bacilli</taxon>
        <taxon>Bacillales</taxon>
        <taxon>Bacillaceae</taxon>
        <taxon>Pontibacillus</taxon>
    </lineage>
</organism>
<gene>
    <name evidence="1" type="ORF">N782_12105</name>
</gene>
<evidence type="ECO:0000313" key="1">
    <source>
        <dbReference type="EMBL" id="KGP72411.1"/>
    </source>
</evidence>
<protein>
    <submittedName>
        <fullName evidence="1">Uncharacterized protein</fullName>
    </submittedName>
</protein>
<dbReference type="EMBL" id="AVBF01000031">
    <property type="protein sequence ID" value="KGP72411.1"/>
    <property type="molecule type" value="Genomic_DNA"/>
</dbReference>
<keyword evidence="2" id="KW-1185">Reference proteome</keyword>
<evidence type="ECO:0000313" key="2">
    <source>
        <dbReference type="Proteomes" id="UP000030147"/>
    </source>
</evidence>